<keyword evidence="2" id="KW-1185">Reference proteome</keyword>
<dbReference type="InParanoid" id="Q22CI2"/>
<accession>Q22CI2</accession>
<evidence type="ECO:0000313" key="2">
    <source>
        <dbReference type="Proteomes" id="UP000009168"/>
    </source>
</evidence>
<organism evidence="1 2">
    <name type="scientific">Tetrahymena thermophila (strain SB210)</name>
    <dbReference type="NCBI Taxonomy" id="312017"/>
    <lineage>
        <taxon>Eukaryota</taxon>
        <taxon>Sar</taxon>
        <taxon>Alveolata</taxon>
        <taxon>Ciliophora</taxon>
        <taxon>Intramacronucleata</taxon>
        <taxon>Oligohymenophorea</taxon>
        <taxon>Hymenostomatida</taxon>
        <taxon>Tetrahymenina</taxon>
        <taxon>Tetrahymenidae</taxon>
        <taxon>Tetrahymena</taxon>
    </lineage>
</organism>
<dbReference type="KEGG" id="tet:TTHERM_01043270"/>
<dbReference type="Proteomes" id="UP000009168">
    <property type="component" value="Unassembled WGS sequence"/>
</dbReference>
<dbReference type="HOGENOM" id="CLU_759697_0_0_1"/>
<dbReference type="RefSeq" id="XP_001030673.2">
    <property type="nucleotide sequence ID" value="XM_001030673.2"/>
</dbReference>
<dbReference type="GeneID" id="7844689"/>
<dbReference type="AlphaFoldDB" id="Q22CI2"/>
<evidence type="ECO:0000313" key="1">
    <source>
        <dbReference type="EMBL" id="EAR83010.2"/>
    </source>
</evidence>
<protein>
    <submittedName>
        <fullName evidence="1">Uncharacterized protein</fullName>
    </submittedName>
</protein>
<dbReference type="EMBL" id="GG662496">
    <property type="protein sequence ID" value="EAR83010.2"/>
    <property type="molecule type" value="Genomic_DNA"/>
</dbReference>
<name>Q22CI2_TETTS</name>
<sequence>MESLGKKRKYCRFHPKIDVDLLQISKKIKSEDLSSASNQNSTNLISGLLSLPTIQQQPIQLLDSKILETPLSSTNPQSLNINLDLSAKNFQQQATSALNGFSSIHTDALLLLQQQQQQQQQQQSQQQNLLQQQQFLQVAQPNQQMTLSQLTNPLQNVFMNGQNFNMNNHLLNGNYLQQQQLQSATQNQLMNFNPQQQQLLMMLQQQQKLQQNQFTQPIQFKTES</sequence>
<proteinExistence type="predicted"/>
<gene>
    <name evidence="1" type="ORF">TTHERM_01043270</name>
</gene>
<reference evidence="2" key="1">
    <citation type="journal article" date="2006" name="PLoS Biol.">
        <title>Macronuclear genome sequence of the ciliate Tetrahymena thermophila, a model eukaryote.</title>
        <authorList>
            <person name="Eisen J.A."/>
            <person name="Coyne R.S."/>
            <person name="Wu M."/>
            <person name="Wu D."/>
            <person name="Thiagarajan M."/>
            <person name="Wortman J.R."/>
            <person name="Badger J.H."/>
            <person name="Ren Q."/>
            <person name="Amedeo P."/>
            <person name="Jones K.M."/>
            <person name="Tallon L.J."/>
            <person name="Delcher A.L."/>
            <person name="Salzberg S.L."/>
            <person name="Silva J.C."/>
            <person name="Haas B.J."/>
            <person name="Majoros W.H."/>
            <person name="Farzad M."/>
            <person name="Carlton J.M."/>
            <person name="Smith R.K. Jr."/>
            <person name="Garg J."/>
            <person name="Pearlman R.E."/>
            <person name="Karrer K.M."/>
            <person name="Sun L."/>
            <person name="Manning G."/>
            <person name="Elde N.C."/>
            <person name="Turkewitz A.P."/>
            <person name="Asai D.J."/>
            <person name="Wilkes D.E."/>
            <person name="Wang Y."/>
            <person name="Cai H."/>
            <person name="Collins K."/>
            <person name="Stewart B.A."/>
            <person name="Lee S.R."/>
            <person name="Wilamowska K."/>
            <person name="Weinberg Z."/>
            <person name="Ruzzo W.L."/>
            <person name="Wloga D."/>
            <person name="Gaertig J."/>
            <person name="Frankel J."/>
            <person name="Tsao C.-C."/>
            <person name="Gorovsky M.A."/>
            <person name="Keeling P.J."/>
            <person name="Waller R.F."/>
            <person name="Patron N.J."/>
            <person name="Cherry J.M."/>
            <person name="Stover N.A."/>
            <person name="Krieger C.J."/>
            <person name="del Toro C."/>
            <person name="Ryder H.F."/>
            <person name="Williamson S.C."/>
            <person name="Barbeau R.A."/>
            <person name="Hamilton E.P."/>
            <person name="Orias E."/>
        </authorList>
    </citation>
    <scope>NUCLEOTIDE SEQUENCE [LARGE SCALE GENOMIC DNA]</scope>
    <source>
        <strain evidence="2">SB210</strain>
    </source>
</reference>